<reference evidence="2" key="1">
    <citation type="submission" date="2022-05" db="EMBL/GenBank/DDBJ databases">
        <title>Halomonas geminus sp. nov. and Halomonas llamarensis sp. nov. isolated from high-altitude salars of the Atacama Desert.</title>
        <authorList>
            <person name="Hintersatz C."/>
            <person name="Rojas L.A."/>
            <person name="Wei T.-S."/>
            <person name="Kutschke S."/>
            <person name="Lehmann F."/>
            <person name="Jain R."/>
            <person name="Pollmann K."/>
        </authorList>
    </citation>
    <scope>NUCLEOTIDE SEQUENCE</scope>
    <source>
        <strain evidence="2">ATCHA</strain>
    </source>
</reference>
<name>A0ABT0SMX5_9GAMM</name>
<protein>
    <recommendedName>
        <fullName evidence="4">ANTAR domain-containing protein</fullName>
    </recommendedName>
</protein>
<dbReference type="EMBL" id="JAMJPJ010000004">
    <property type="protein sequence ID" value="MCL7929153.1"/>
    <property type="molecule type" value="Genomic_DNA"/>
</dbReference>
<evidence type="ECO:0000313" key="2">
    <source>
        <dbReference type="EMBL" id="MCL7929153.1"/>
    </source>
</evidence>
<keyword evidence="3" id="KW-1185">Reference proteome</keyword>
<evidence type="ECO:0000256" key="1">
    <source>
        <dbReference type="SAM" id="MobiDB-lite"/>
    </source>
</evidence>
<sequence length="84" mass="8942">MSRPQDQSVKQLVELRDIGEAQSTLATALGDTAYLSQGVTEQQALAWATAFRCMGERATTLANDLLDESIDPAGADQEGGRDAD</sequence>
<accession>A0ABT0SMX5</accession>
<gene>
    <name evidence="2" type="ORF">M8006_04015</name>
</gene>
<comment type="caution">
    <text evidence="2">The sequence shown here is derived from an EMBL/GenBank/DDBJ whole genome shotgun (WGS) entry which is preliminary data.</text>
</comment>
<evidence type="ECO:0008006" key="4">
    <source>
        <dbReference type="Google" id="ProtNLM"/>
    </source>
</evidence>
<proteinExistence type="predicted"/>
<dbReference type="RefSeq" id="WP_250080176.1">
    <property type="nucleotide sequence ID" value="NZ_JAMJPJ010000004.1"/>
</dbReference>
<dbReference type="Proteomes" id="UP001165308">
    <property type="component" value="Unassembled WGS sequence"/>
</dbReference>
<feature type="region of interest" description="Disordered" evidence="1">
    <location>
        <begin position="65"/>
        <end position="84"/>
    </location>
</feature>
<organism evidence="2 3">
    <name type="scientific">Halomonas llamarensis</name>
    <dbReference type="NCBI Taxonomy" id="2945104"/>
    <lineage>
        <taxon>Bacteria</taxon>
        <taxon>Pseudomonadati</taxon>
        <taxon>Pseudomonadota</taxon>
        <taxon>Gammaproteobacteria</taxon>
        <taxon>Oceanospirillales</taxon>
        <taxon>Halomonadaceae</taxon>
        <taxon>Halomonas</taxon>
    </lineage>
</organism>
<evidence type="ECO:0000313" key="3">
    <source>
        <dbReference type="Proteomes" id="UP001165308"/>
    </source>
</evidence>